<feature type="domain" description="Uroporphyrinogen decarboxylase (URO-D)" evidence="1">
    <location>
        <begin position="6"/>
        <end position="351"/>
    </location>
</feature>
<dbReference type="SUPFAM" id="SSF51726">
    <property type="entry name" value="UROD/MetE-like"/>
    <property type="match status" value="1"/>
</dbReference>
<dbReference type="PANTHER" id="PTHR47099:SF1">
    <property type="entry name" value="METHYLCOBAMIDE:COM METHYLTRANSFERASE MTBA"/>
    <property type="match status" value="1"/>
</dbReference>
<gene>
    <name evidence="2" type="ORF">BTN85_0280</name>
</gene>
<dbReference type="PANTHER" id="PTHR47099">
    <property type="entry name" value="METHYLCOBAMIDE:COM METHYLTRANSFERASE MTBA"/>
    <property type="match status" value="1"/>
</dbReference>
<dbReference type="GO" id="GO:0008168">
    <property type="term" value="F:methyltransferase activity"/>
    <property type="evidence" value="ECO:0007669"/>
    <property type="project" value="UniProtKB-KW"/>
</dbReference>
<evidence type="ECO:0000259" key="1">
    <source>
        <dbReference type="Pfam" id="PF01208"/>
    </source>
</evidence>
<dbReference type="GO" id="GO:0004853">
    <property type="term" value="F:uroporphyrinogen decarboxylase activity"/>
    <property type="evidence" value="ECO:0007669"/>
    <property type="project" value="InterPro"/>
</dbReference>
<accession>A0A1Q6DTZ9</accession>
<dbReference type="STRING" id="1903181.BTN85_0280"/>
<dbReference type="Pfam" id="PF01208">
    <property type="entry name" value="URO-D"/>
    <property type="match status" value="1"/>
</dbReference>
<dbReference type="AlphaFoldDB" id="A0A1Q6DTZ9"/>
<dbReference type="InterPro" id="IPR052024">
    <property type="entry name" value="Methanogen_methyltrans"/>
</dbReference>
<dbReference type="GO" id="GO:0006779">
    <property type="term" value="P:porphyrin-containing compound biosynthetic process"/>
    <property type="evidence" value="ECO:0007669"/>
    <property type="project" value="InterPro"/>
</dbReference>
<dbReference type="InParanoid" id="A0A1Q6DTZ9"/>
<keyword evidence="2" id="KW-0808">Transferase</keyword>
<comment type="caution">
    <text evidence="2">The sequence shown here is derived from an EMBL/GenBank/DDBJ whole genome shotgun (WGS) entry which is preliminary data.</text>
</comment>
<name>A0A1Q6DTZ9_METT1</name>
<evidence type="ECO:0000313" key="3">
    <source>
        <dbReference type="Proteomes" id="UP000185744"/>
    </source>
</evidence>
<reference evidence="2" key="1">
    <citation type="submission" date="2016-12" db="EMBL/GenBank/DDBJ databases">
        <title>Discovery of methanogenic haloarchaea.</title>
        <authorList>
            <person name="Sorokin D.Y."/>
            <person name="Makarova K.S."/>
            <person name="Abbas B."/>
            <person name="Ferrer M."/>
            <person name="Golyshin P.N."/>
        </authorList>
    </citation>
    <scope>NUCLEOTIDE SEQUENCE [LARGE SCALE GENOMIC DNA]</scope>
    <source>
        <strain evidence="2">HMET1</strain>
    </source>
</reference>
<dbReference type="InterPro" id="IPR000257">
    <property type="entry name" value="Uroporphyrinogen_deCOase"/>
</dbReference>
<dbReference type="EMBL" id="MSDW01000001">
    <property type="protein sequence ID" value="OKY77808.1"/>
    <property type="molecule type" value="Genomic_DNA"/>
</dbReference>
<dbReference type="Proteomes" id="UP000185744">
    <property type="component" value="Unassembled WGS sequence"/>
</dbReference>
<proteinExistence type="predicted"/>
<keyword evidence="3" id="KW-1185">Reference proteome</keyword>
<keyword evidence="2" id="KW-0489">Methyltransferase</keyword>
<dbReference type="Gene3D" id="3.20.20.210">
    <property type="match status" value="1"/>
</dbReference>
<dbReference type="GO" id="GO:0032259">
    <property type="term" value="P:methylation"/>
    <property type="evidence" value="ECO:0007669"/>
    <property type="project" value="UniProtKB-KW"/>
</dbReference>
<evidence type="ECO:0000313" key="2">
    <source>
        <dbReference type="EMBL" id="OKY77808.1"/>
    </source>
</evidence>
<protein>
    <submittedName>
        <fullName evidence="2">Methylcobalamin:coenzyme M methyltransferase MtbA</fullName>
    </submittedName>
</protein>
<sequence>MSGEMTSMERWKALLNGDPVDRIPVVPFAMGQSAIVHGYENLGDFYSKPEVSVKCQLRAMEMFGYDQPPIFLSPTYKGATLFGSEVEYPYRPAQGSVTVTKPVAETPEDLESLEIPDPRGDEKLHNMIEIALDNDVVPIVYMTGGAVSCTAPIIVGIETFMKWMRTDPDLCEVALDKTAEFAKRKAEWLVDEFGADNLVPWTSYPADANVLISAENFGELVLPKVKKHHQNLLDLGFSSILAHWCSDHNKNIDAGHIDKIPHGDPGVMYFGPEVDVERSVELFGDEHIITGNVDPPSVQNKSYEEVLQLCKENIEKGKDSPRGYTLTCGCELPPRAPPINVYAFVKASRKYGKY</sequence>
<dbReference type="InterPro" id="IPR038071">
    <property type="entry name" value="UROD/MetE-like_sf"/>
</dbReference>
<organism evidence="2 3">
    <name type="scientific">Methanohalarchaeum thermophilum</name>
    <dbReference type="NCBI Taxonomy" id="1903181"/>
    <lineage>
        <taxon>Archaea</taxon>
        <taxon>Methanobacteriati</taxon>
        <taxon>Methanobacteriota</taxon>
        <taxon>Methanonatronarchaeia</taxon>
        <taxon>Methanonatronarchaeales</taxon>
        <taxon>Methanonatronarchaeaceae</taxon>
        <taxon>Candidatus Methanohalarchaeum</taxon>
    </lineage>
</organism>